<dbReference type="AlphaFoldDB" id="A0AAD9IW28"/>
<dbReference type="Pfam" id="PF05821">
    <property type="entry name" value="NDUF_B8"/>
    <property type="match status" value="1"/>
</dbReference>
<dbReference type="InterPro" id="IPR008699">
    <property type="entry name" value="NDUFB8"/>
</dbReference>
<sequence length="182" mass="20913">MASLVRCRSSLVRLVLLKKPLTVAPVSSASIHAWNKDWQPGPYPRTAKERAAAAKKYGLLPEDYEPYPDDGMGYGDYPKLPPVPTIRKSQYEQYDLPYLRRNYGETMSVDADALREDWLDPELPKHMHAGSSRYMLLWFTAVVGMISVLFVLSDPYPLRLNVMPKQYPYQGKKHYTFDPVED</sequence>
<gene>
    <name evidence="2" type="ORF">LSH36_1107g00033</name>
</gene>
<protein>
    <submittedName>
        <fullName evidence="2">Uncharacterized protein</fullName>
    </submittedName>
</protein>
<dbReference type="PANTHER" id="PTHR12840:SF1">
    <property type="entry name" value="NADH DEHYDROGENASE [UBIQUINONE] 1 BETA SUBCOMPLEX SUBUNIT 8, MITOCHONDRIAL"/>
    <property type="match status" value="1"/>
</dbReference>
<keyword evidence="1" id="KW-1133">Transmembrane helix</keyword>
<keyword evidence="3" id="KW-1185">Reference proteome</keyword>
<evidence type="ECO:0000313" key="3">
    <source>
        <dbReference type="Proteomes" id="UP001208570"/>
    </source>
</evidence>
<dbReference type="PANTHER" id="PTHR12840">
    <property type="entry name" value="NADH-UBIQUINONE OXIDOREDUCTASE ASHI SUBUNIT"/>
    <property type="match status" value="1"/>
</dbReference>
<accession>A0AAD9IW28</accession>
<dbReference type="GO" id="GO:0005739">
    <property type="term" value="C:mitochondrion"/>
    <property type="evidence" value="ECO:0007669"/>
    <property type="project" value="InterPro"/>
</dbReference>
<organism evidence="2 3">
    <name type="scientific">Paralvinella palmiformis</name>
    <dbReference type="NCBI Taxonomy" id="53620"/>
    <lineage>
        <taxon>Eukaryota</taxon>
        <taxon>Metazoa</taxon>
        <taxon>Spiralia</taxon>
        <taxon>Lophotrochozoa</taxon>
        <taxon>Annelida</taxon>
        <taxon>Polychaeta</taxon>
        <taxon>Sedentaria</taxon>
        <taxon>Canalipalpata</taxon>
        <taxon>Terebellida</taxon>
        <taxon>Terebelliformia</taxon>
        <taxon>Alvinellidae</taxon>
        <taxon>Paralvinella</taxon>
    </lineage>
</organism>
<dbReference type="Proteomes" id="UP001208570">
    <property type="component" value="Unassembled WGS sequence"/>
</dbReference>
<dbReference type="EMBL" id="JAODUP010001106">
    <property type="protein sequence ID" value="KAK2141403.1"/>
    <property type="molecule type" value="Genomic_DNA"/>
</dbReference>
<keyword evidence="1" id="KW-0812">Transmembrane</keyword>
<evidence type="ECO:0000313" key="2">
    <source>
        <dbReference type="EMBL" id="KAK2141403.1"/>
    </source>
</evidence>
<reference evidence="2" key="1">
    <citation type="journal article" date="2023" name="Mol. Biol. Evol.">
        <title>Third-Generation Sequencing Reveals the Adaptive Role of the Epigenome in Three Deep-Sea Polychaetes.</title>
        <authorList>
            <person name="Perez M."/>
            <person name="Aroh O."/>
            <person name="Sun Y."/>
            <person name="Lan Y."/>
            <person name="Juniper S.K."/>
            <person name="Young C.R."/>
            <person name="Angers B."/>
            <person name="Qian P.Y."/>
        </authorList>
    </citation>
    <scope>NUCLEOTIDE SEQUENCE</scope>
    <source>
        <strain evidence="2">P08H-3</strain>
    </source>
</reference>
<feature type="transmembrane region" description="Helical" evidence="1">
    <location>
        <begin position="134"/>
        <end position="153"/>
    </location>
</feature>
<proteinExistence type="predicted"/>
<name>A0AAD9IW28_9ANNE</name>
<evidence type="ECO:0000256" key="1">
    <source>
        <dbReference type="SAM" id="Phobius"/>
    </source>
</evidence>
<keyword evidence="1" id="KW-0472">Membrane</keyword>
<comment type="caution">
    <text evidence="2">The sequence shown here is derived from an EMBL/GenBank/DDBJ whole genome shotgun (WGS) entry which is preliminary data.</text>
</comment>